<dbReference type="EMBL" id="MU275864">
    <property type="protein sequence ID" value="KAI0050255.1"/>
    <property type="molecule type" value="Genomic_DNA"/>
</dbReference>
<organism evidence="1 2">
    <name type="scientific">Auriscalpium vulgare</name>
    <dbReference type="NCBI Taxonomy" id="40419"/>
    <lineage>
        <taxon>Eukaryota</taxon>
        <taxon>Fungi</taxon>
        <taxon>Dikarya</taxon>
        <taxon>Basidiomycota</taxon>
        <taxon>Agaricomycotina</taxon>
        <taxon>Agaricomycetes</taxon>
        <taxon>Russulales</taxon>
        <taxon>Auriscalpiaceae</taxon>
        <taxon>Auriscalpium</taxon>
    </lineage>
</organism>
<dbReference type="Proteomes" id="UP000814033">
    <property type="component" value="Unassembled WGS sequence"/>
</dbReference>
<evidence type="ECO:0000313" key="1">
    <source>
        <dbReference type="EMBL" id="KAI0050255.1"/>
    </source>
</evidence>
<accession>A0ACB8S1N8</accession>
<sequence length="70" mass="7408">MQSILVPCGDACQRSFVFSDDSAARDPVSVSATMLPLLPCHIFAGPCARTNTGSTCRSLEGMKYLNPVTA</sequence>
<proteinExistence type="predicted"/>
<name>A0ACB8S1N8_9AGAM</name>
<evidence type="ECO:0000313" key="2">
    <source>
        <dbReference type="Proteomes" id="UP000814033"/>
    </source>
</evidence>
<reference evidence="1" key="2">
    <citation type="journal article" date="2022" name="New Phytol.">
        <title>Evolutionary transition to the ectomycorrhizal habit in the genomes of a hyperdiverse lineage of mushroom-forming fungi.</title>
        <authorList>
            <person name="Looney B."/>
            <person name="Miyauchi S."/>
            <person name="Morin E."/>
            <person name="Drula E."/>
            <person name="Courty P.E."/>
            <person name="Kohler A."/>
            <person name="Kuo A."/>
            <person name="LaButti K."/>
            <person name="Pangilinan J."/>
            <person name="Lipzen A."/>
            <person name="Riley R."/>
            <person name="Andreopoulos W."/>
            <person name="He G."/>
            <person name="Johnson J."/>
            <person name="Nolan M."/>
            <person name="Tritt A."/>
            <person name="Barry K.W."/>
            <person name="Grigoriev I.V."/>
            <person name="Nagy L.G."/>
            <person name="Hibbett D."/>
            <person name="Henrissat B."/>
            <person name="Matheny P.B."/>
            <person name="Labbe J."/>
            <person name="Martin F.M."/>
        </authorList>
    </citation>
    <scope>NUCLEOTIDE SEQUENCE</scope>
    <source>
        <strain evidence="1">FP105234-sp</strain>
    </source>
</reference>
<reference evidence="1" key="1">
    <citation type="submission" date="2021-02" db="EMBL/GenBank/DDBJ databases">
        <authorList>
            <consortium name="DOE Joint Genome Institute"/>
            <person name="Ahrendt S."/>
            <person name="Looney B.P."/>
            <person name="Miyauchi S."/>
            <person name="Morin E."/>
            <person name="Drula E."/>
            <person name="Courty P.E."/>
            <person name="Chicoki N."/>
            <person name="Fauchery L."/>
            <person name="Kohler A."/>
            <person name="Kuo A."/>
            <person name="Labutti K."/>
            <person name="Pangilinan J."/>
            <person name="Lipzen A."/>
            <person name="Riley R."/>
            <person name="Andreopoulos W."/>
            <person name="He G."/>
            <person name="Johnson J."/>
            <person name="Barry K.W."/>
            <person name="Grigoriev I.V."/>
            <person name="Nagy L."/>
            <person name="Hibbett D."/>
            <person name="Henrissat B."/>
            <person name="Matheny P.B."/>
            <person name="Labbe J."/>
            <person name="Martin F."/>
        </authorList>
    </citation>
    <scope>NUCLEOTIDE SEQUENCE</scope>
    <source>
        <strain evidence="1">FP105234-sp</strain>
    </source>
</reference>
<keyword evidence="2" id="KW-1185">Reference proteome</keyword>
<protein>
    <submittedName>
        <fullName evidence="1">Uncharacterized protein</fullName>
    </submittedName>
</protein>
<comment type="caution">
    <text evidence="1">The sequence shown here is derived from an EMBL/GenBank/DDBJ whole genome shotgun (WGS) entry which is preliminary data.</text>
</comment>
<gene>
    <name evidence="1" type="ORF">FA95DRAFT_666813</name>
</gene>